<feature type="transmembrane region" description="Helical" evidence="2">
    <location>
        <begin position="31"/>
        <end position="51"/>
    </location>
</feature>
<dbReference type="InterPro" id="IPR017853">
    <property type="entry name" value="GH"/>
</dbReference>
<evidence type="ECO:0000256" key="2">
    <source>
        <dbReference type="SAM" id="Phobius"/>
    </source>
</evidence>
<dbReference type="EMBL" id="SMAG01000013">
    <property type="protein sequence ID" value="TCS92363.1"/>
    <property type="molecule type" value="Genomic_DNA"/>
</dbReference>
<evidence type="ECO:0000313" key="4">
    <source>
        <dbReference type="EMBL" id="TCS92363.1"/>
    </source>
</evidence>
<comment type="caution">
    <text evidence="4">The sequence shown here is derived from an EMBL/GenBank/DDBJ whole genome shotgun (WGS) entry which is preliminary data.</text>
</comment>
<proteinExistence type="predicted"/>
<dbReference type="AlphaFoldDB" id="A0A4R3KZW4"/>
<dbReference type="GO" id="GO:0005975">
    <property type="term" value="P:carbohydrate metabolic process"/>
    <property type="evidence" value="ECO:0007669"/>
    <property type="project" value="InterPro"/>
</dbReference>
<keyword evidence="2" id="KW-1133">Transmembrane helix</keyword>
<dbReference type="PANTHER" id="PTHR46066:SF2">
    <property type="entry name" value="CHITINASE DOMAIN-CONTAINING PROTEIN 1"/>
    <property type="match status" value="1"/>
</dbReference>
<dbReference type="Proteomes" id="UP000294937">
    <property type="component" value="Unassembled WGS sequence"/>
</dbReference>
<dbReference type="InterPro" id="IPR029070">
    <property type="entry name" value="Chitinase_insertion_sf"/>
</dbReference>
<gene>
    <name evidence="4" type="ORF">EDD58_11324</name>
</gene>
<keyword evidence="2" id="KW-0812">Transmembrane</keyword>
<dbReference type="SUPFAM" id="SSF51445">
    <property type="entry name" value="(Trans)glycosidases"/>
    <property type="match status" value="1"/>
</dbReference>
<dbReference type="Gene3D" id="3.10.50.10">
    <property type="match status" value="1"/>
</dbReference>
<feature type="region of interest" description="Disordered" evidence="1">
    <location>
        <begin position="59"/>
        <end position="99"/>
    </location>
</feature>
<dbReference type="RefSeq" id="WP_131926805.1">
    <property type="nucleotide sequence ID" value="NZ_SMAG01000013.1"/>
</dbReference>
<dbReference type="Pfam" id="PF00704">
    <property type="entry name" value="Glyco_hydro_18"/>
    <property type="match status" value="1"/>
</dbReference>
<evidence type="ECO:0000259" key="3">
    <source>
        <dbReference type="Pfam" id="PF00704"/>
    </source>
</evidence>
<dbReference type="Gene3D" id="3.20.20.80">
    <property type="entry name" value="Glycosidases"/>
    <property type="match status" value="1"/>
</dbReference>
<evidence type="ECO:0000313" key="5">
    <source>
        <dbReference type="Proteomes" id="UP000294937"/>
    </source>
</evidence>
<evidence type="ECO:0000256" key="1">
    <source>
        <dbReference type="SAM" id="MobiDB-lite"/>
    </source>
</evidence>
<feature type="compositionally biased region" description="Polar residues" evidence="1">
    <location>
        <begin position="82"/>
        <end position="99"/>
    </location>
</feature>
<sequence length="443" mass="50871">MRRKHNLPPQSEDHEESFSQYTKFLKRSTTAFIGLGLACSILSFIGTYYLFKPDHLNNQSPPSTPSDPTPHVVVDRFDRYPDSQNNSKQDLSTTESPETTITVIEPKHVVSLPSKVRENPTQLFPLLPEYSSLSISVYYPSRPTELKPLYQKKFNQIYTAGFYLSPTGELEKTDEGENTLQMASMTQSDIYISLESKISPEQFYHWISSPDKRNLTINELVKLTRKYNLRGVHINLNQIQLQDQKLFTTFIQELSRDLHDSHKKLSISLHAFINTQNKVENSPAENWHQLGKYADQVIVKPVYIHQKTSYSTNWLDEVIKFTKQQISPTKIHVHIPTNAYINKNDDYWEELSPHEVETLLKTKSDTVRQANGDLISTVQVAGTKKSVIYQDEIGISNKLQTIKANHPDIAGVISEVNDSKNLESIHLIEKELHRSKKAQESYK</sequence>
<dbReference type="PANTHER" id="PTHR46066">
    <property type="entry name" value="CHITINASE DOMAIN-CONTAINING PROTEIN 1 FAMILY MEMBER"/>
    <property type="match status" value="1"/>
</dbReference>
<name>A0A4R3KZW4_9BACL</name>
<accession>A0A4R3KZW4</accession>
<dbReference type="OrthoDB" id="2990233at2"/>
<reference evidence="4 5" key="1">
    <citation type="submission" date="2019-03" db="EMBL/GenBank/DDBJ databases">
        <title>Genomic Encyclopedia of Type Strains, Phase IV (KMG-IV): sequencing the most valuable type-strain genomes for metagenomic binning, comparative biology and taxonomic classification.</title>
        <authorList>
            <person name="Goeker M."/>
        </authorList>
    </citation>
    <scope>NUCLEOTIDE SEQUENCE [LARGE SCALE GENOMIC DNA]</scope>
    <source>
        <strain evidence="4 5">DSM 45707</strain>
    </source>
</reference>
<keyword evidence="5" id="KW-1185">Reference proteome</keyword>
<dbReference type="InterPro" id="IPR001223">
    <property type="entry name" value="Glyco_hydro18_cat"/>
</dbReference>
<organism evidence="4 5">
    <name type="scientific">Hazenella coriacea</name>
    <dbReference type="NCBI Taxonomy" id="1179467"/>
    <lineage>
        <taxon>Bacteria</taxon>
        <taxon>Bacillati</taxon>
        <taxon>Bacillota</taxon>
        <taxon>Bacilli</taxon>
        <taxon>Bacillales</taxon>
        <taxon>Thermoactinomycetaceae</taxon>
        <taxon>Hazenella</taxon>
    </lineage>
</organism>
<feature type="domain" description="GH18" evidence="3">
    <location>
        <begin position="151"/>
        <end position="412"/>
    </location>
</feature>
<keyword evidence="2" id="KW-0472">Membrane</keyword>
<protein>
    <submittedName>
        <fullName evidence="4">Spore germination protein YaaH</fullName>
    </submittedName>
</protein>